<dbReference type="PANTHER" id="PTHR33343">
    <property type="entry name" value="54S RIBOSOMAL PROTEIN BL35M"/>
    <property type="match status" value="1"/>
</dbReference>
<dbReference type="STRING" id="35722.A0A0B7NBZ3"/>
<keyword evidence="3 4" id="KW-0687">Ribonucleoprotein</keyword>
<dbReference type="InterPro" id="IPR018265">
    <property type="entry name" value="Ribosomal_bL35_CS"/>
</dbReference>
<feature type="compositionally biased region" description="Basic residues" evidence="5">
    <location>
        <begin position="31"/>
        <end position="40"/>
    </location>
</feature>
<evidence type="ECO:0000256" key="2">
    <source>
        <dbReference type="ARBA" id="ARBA00022980"/>
    </source>
</evidence>
<dbReference type="PRINTS" id="PR00064">
    <property type="entry name" value="RIBOSOMALL35"/>
</dbReference>
<accession>A0A0B7NBZ3</accession>
<sequence length="95" mass="10713">MFRALVNSTCALFTKPLGPLGQSSRGMANKLKSHSGAKKRFFPTANGNYKRWQVGLRHLNSGLSPERTNRLSRTVFVDNTQKRMLRKALPYSCSK</sequence>
<evidence type="ECO:0000256" key="4">
    <source>
        <dbReference type="RuleBase" id="RU000568"/>
    </source>
</evidence>
<keyword evidence="7" id="KW-1185">Reference proteome</keyword>
<evidence type="ECO:0000256" key="1">
    <source>
        <dbReference type="ARBA" id="ARBA00006598"/>
    </source>
</evidence>
<evidence type="ECO:0000313" key="6">
    <source>
        <dbReference type="EMBL" id="CEP12524.1"/>
    </source>
</evidence>
<dbReference type="Proteomes" id="UP000054107">
    <property type="component" value="Unassembled WGS sequence"/>
</dbReference>
<dbReference type="NCBIfam" id="TIGR00001">
    <property type="entry name" value="rpmI_bact"/>
    <property type="match status" value="1"/>
</dbReference>
<comment type="similarity">
    <text evidence="1 4">Belongs to the bacterial ribosomal protein bL35 family.</text>
</comment>
<dbReference type="InterPro" id="IPR001706">
    <property type="entry name" value="Ribosomal_bL35"/>
</dbReference>
<dbReference type="PROSITE" id="PS00936">
    <property type="entry name" value="RIBOSOMAL_L35"/>
    <property type="match status" value="1"/>
</dbReference>
<evidence type="ECO:0000256" key="3">
    <source>
        <dbReference type="ARBA" id="ARBA00023274"/>
    </source>
</evidence>
<reference evidence="6 7" key="1">
    <citation type="submission" date="2014-09" db="EMBL/GenBank/DDBJ databases">
        <authorList>
            <person name="Ellenberger Sabrina"/>
        </authorList>
    </citation>
    <scope>NUCLEOTIDE SEQUENCE [LARGE SCALE GENOMIC DNA]</scope>
    <source>
        <strain evidence="6 7">CBS 412.66</strain>
    </source>
</reference>
<dbReference type="Pfam" id="PF01632">
    <property type="entry name" value="Ribosomal_L35p"/>
    <property type="match status" value="1"/>
</dbReference>
<keyword evidence="2 4" id="KW-0689">Ribosomal protein</keyword>
<dbReference type="GO" id="GO:0006412">
    <property type="term" value="P:translation"/>
    <property type="evidence" value="ECO:0007669"/>
    <property type="project" value="InterPro"/>
</dbReference>
<name>A0A0B7NBZ3_9FUNG</name>
<protein>
    <recommendedName>
        <fullName evidence="4">50S ribosomal protein L35</fullName>
    </recommendedName>
</protein>
<dbReference type="EMBL" id="LN728061">
    <property type="protein sequence ID" value="CEP12524.1"/>
    <property type="molecule type" value="Genomic_DNA"/>
</dbReference>
<evidence type="ECO:0000313" key="7">
    <source>
        <dbReference type="Proteomes" id="UP000054107"/>
    </source>
</evidence>
<dbReference type="PANTHER" id="PTHR33343:SF1">
    <property type="entry name" value="LARGE RIBOSOMAL SUBUNIT PROTEIN BL35M"/>
    <property type="match status" value="1"/>
</dbReference>
<dbReference type="Gene3D" id="4.10.410.60">
    <property type="match status" value="1"/>
</dbReference>
<dbReference type="SUPFAM" id="SSF143034">
    <property type="entry name" value="L35p-like"/>
    <property type="match status" value="1"/>
</dbReference>
<dbReference type="GO" id="GO:0003735">
    <property type="term" value="F:structural constituent of ribosome"/>
    <property type="evidence" value="ECO:0007669"/>
    <property type="project" value="InterPro"/>
</dbReference>
<dbReference type="FunFam" id="4.10.410.60:FF:000001">
    <property type="entry name" value="50S ribosomal protein L35"/>
    <property type="match status" value="1"/>
</dbReference>
<evidence type="ECO:0000256" key="5">
    <source>
        <dbReference type="SAM" id="MobiDB-lite"/>
    </source>
</evidence>
<dbReference type="HAMAP" id="MF_00514">
    <property type="entry name" value="Ribosomal_bL35"/>
    <property type="match status" value="1"/>
</dbReference>
<dbReference type="GO" id="GO:0015934">
    <property type="term" value="C:large ribosomal subunit"/>
    <property type="evidence" value="ECO:0007669"/>
    <property type="project" value="TreeGrafter"/>
</dbReference>
<dbReference type="InterPro" id="IPR021137">
    <property type="entry name" value="Ribosomal_bL35-like"/>
</dbReference>
<organism evidence="6 7">
    <name type="scientific">Parasitella parasitica</name>
    <dbReference type="NCBI Taxonomy" id="35722"/>
    <lineage>
        <taxon>Eukaryota</taxon>
        <taxon>Fungi</taxon>
        <taxon>Fungi incertae sedis</taxon>
        <taxon>Mucoromycota</taxon>
        <taxon>Mucoromycotina</taxon>
        <taxon>Mucoromycetes</taxon>
        <taxon>Mucorales</taxon>
        <taxon>Mucorineae</taxon>
        <taxon>Mucoraceae</taxon>
        <taxon>Parasitella</taxon>
    </lineage>
</organism>
<gene>
    <name evidence="6" type="primary">PARPA_06495.1 scaffold 22734</name>
</gene>
<feature type="region of interest" description="Disordered" evidence="5">
    <location>
        <begin position="18"/>
        <end position="40"/>
    </location>
</feature>
<proteinExistence type="inferred from homology"/>
<dbReference type="OrthoDB" id="162638at2759"/>
<dbReference type="InterPro" id="IPR037229">
    <property type="entry name" value="Ribosomal_bL35_sf"/>
</dbReference>
<dbReference type="AlphaFoldDB" id="A0A0B7NBZ3"/>